<keyword evidence="1" id="KW-0472">Membrane</keyword>
<evidence type="ECO:0000313" key="2">
    <source>
        <dbReference type="EMBL" id="HIW84392.1"/>
    </source>
</evidence>
<proteinExistence type="predicted"/>
<feature type="transmembrane region" description="Helical" evidence="1">
    <location>
        <begin position="106"/>
        <end position="132"/>
    </location>
</feature>
<evidence type="ECO:0000313" key="3">
    <source>
        <dbReference type="Proteomes" id="UP000824263"/>
    </source>
</evidence>
<gene>
    <name evidence="2" type="ORF">H9873_08725</name>
</gene>
<feature type="transmembrane region" description="Helical" evidence="1">
    <location>
        <begin position="52"/>
        <end position="77"/>
    </location>
</feature>
<reference evidence="2" key="2">
    <citation type="submission" date="2021-04" db="EMBL/GenBank/DDBJ databases">
        <authorList>
            <person name="Gilroy R."/>
        </authorList>
    </citation>
    <scope>NUCLEOTIDE SEQUENCE</scope>
    <source>
        <strain evidence="2">ChiSxjej1B13-11762</strain>
    </source>
</reference>
<reference evidence="2" key="1">
    <citation type="journal article" date="2021" name="PeerJ">
        <title>Extensive microbial diversity within the chicken gut microbiome revealed by metagenomics and culture.</title>
        <authorList>
            <person name="Gilroy R."/>
            <person name="Ravi A."/>
            <person name="Getino M."/>
            <person name="Pursley I."/>
            <person name="Horton D.L."/>
            <person name="Alikhan N.F."/>
            <person name="Baker D."/>
            <person name="Gharbi K."/>
            <person name="Hall N."/>
            <person name="Watson M."/>
            <person name="Adriaenssens E.M."/>
            <person name="Foster-Nyarko E."/>
            <person name="Jarju S."/>
            <person name="Secka A."/>
            <person name="Antonio M."/>
            <person name="Oren A."/>
            <person name="Chaudhuri R.R."/>
            <person name="La Ragione R."/>
            <person name="Hildebrand F."/>
            <person name="Pallen M.J."/>
        </authorList>
    </citation>
    <scope>NUCLEOTIDE SEQUENCE</scope>
    <source>
        <strain evidence="2">ChiSxjej1B13-11762</strain>
    </source>
</reference>
<name>A0A9D1RBA2_9FIRM</name>
<dbReference type="Proteomes" id="UP000824263">
    <property type="component" value="Unassembled WGS sequence"/>
</dbReference>
<dbReference type="AlphaFoldDB" id="A0A9D1RBA2"/>
<keyword evidence="1" id="KW-1133">Transmembrane helix</keyword>
<evidence type="ECO:0000256" key="1">
    <source>
        <dbReference type="SAM" id="Phobius"/>
    </source>
</evidence>
<protein>
    <submittedName>
        <fullName evidence="2">Uncharacterized protein</fullName>
    </submittedName>
</protein>
<sequence>MKPKWMKTVVLFPLLLFALLFMLALYFGAAGPFLDDVVKSQAADAAIRGIGIGTGVAFLILGVPSCVLGVICGIIGIRWAVRSRDPGADISRSEKEETAGAGWRKWLLLSVIELLLGALLLLPCAMLFLGAFSGQI</sequence>
<accession>A0A9D1RBA2</accession>
<organism evidence="2 3">
    <name type="scientific">Candidatus Dorea gallistercoris</name>
    <dbReference type="NCBI Taxonomy" id="2838542"/>
    <lineage>
        <taxon>Bacteria</taxon>
        <taxon>Bacillati</taxon>
        <taxon>Bacillota</taxon>
        <taxon>Clostridia</taxon>
        <taxon>Lachnospirales</taxon>
        <taxon>Lachnospiraceae</taxon>
        <taxon>Dorea</taxon>
    </lineage>
</organism>
<comment type="caution">
    <text evidence="2">The sequence shown here is derived from an EMBL/GenBank/DDBJ whole genome shotgun (WGS) entry which is preliminary data.</text>
</comment>
<keyword evidence="1" id="KW-0812">Transmembrane</keyword>
<dbReference type="EMBL" id="DXGF01000150">
    <property type="protein sequence ID" value="HIW84392.1"/>
    <property type="molecule type" value="Genomic_DNA"/>
</dbReference>